<dbReference type="STRING" id="321267.SHM7688_03322"/>
<gene>
    <name evidence="1" type="ORF">SHM7688_03322</name>
</gene>
<accession>A0A0P1ETD3</accession>
<reference evidence="1 2" key="1">
    <citation type="submission" date="2015-09" db="EMBL/GenBank/DDBJ databases">
        <authorList>
            <consortium name="Swine Surveillance"/>
        </authorList>
    </citation>
    <scope>NUCLEOTIDE SEQUENCE [LARGE SCALE GENOMIC DNA]</scope>
    <source>
        <strain evidence="1 2">CECT 7688</strain>
    </source>
</reference>
<dbReference type="AlphaFoldDB" id="A0A0P1ETD3"/>
<evidence type="ECO:0000313" key="1">
    <source>
        <dbReference type="EMBL" id="CUH53853.1"/>
    </source>
</evidence>
<proteinExistence type="predicted"/>
<keyword evidence="2" id="KW-1185">Reference proteome</keyword>
<name>A0A0P1ETD3_9RHOB</name>
<dbReference type="RefSeq" id="WP_058241026.1">
    <property type="nucleotide sequence ID" value="NZ_CYPW01000032.1"/>
</dbReference>
<protein>
    <submittedName>
        <fullName evidence="1">Uncharacterized protein</fullName>
    </submittedName>
</protein>
<organism evidence="1 2">
    <name type="scientific">Shimia marina</name>
    <dbReference type="NCBI Taxonomy" id="321267"/>
    <lineage>
        <taxon>Bacteria</taxon>
        <taxon>Pseudomonadati</taxon>
        <taxon>Pseudomonadota</taxon>
        <taxon>Alphaproteobacteria</taxon>
        <taxon>Rhodobacterales</taxon>
        <taxon>Roseobacteraceae</taxon>
    </lineage>
</organism>
<dbReference type="EMBL" id="CYPW01000032">
    <property type="protein sequence ID" value="CUH53853.1"/>
    <property type="molecule type" value="Genomic_DNA"/>
</dbReference>
<sequence>MSRPYKSIDVLRTVGCDTFEMGLLPVLRHLVLGMLEGEAKACARAFDIAIERYGEAIGLPVAHGLQKMAVSWLTCRQSDSGPEMRDPLCLEAKKTVTEDEIQMISMVHHMRRDNASAARSAVACVTHGRMDPEFIRAGLSFAHRFPAGVQRNARPAGRPKLSVVA</sequence>
<evidence type="ECO:0000313" key="2">
    <source>
        <dbReference type="Proteomes" id="UP000054823"/>
    </source>
</evidence>
<dbReference type="OrthoDB" id="7706971at2"/>
<dbReference type="Proteomes" id="UP000054823">
    <property type="component" value="Unassembled WGS sequence"/>
</dbReference>